<dbReference type="EMBL" id="JARAOO010000004">
    <property type="protein sequence ID" value="KAJ7972989.1"/>
    <property type="molecule type" value="Genomic_DNA"/>
</dbReference>
<feature type="chain" id="PRO_5042049312" evidence="4">
    <location>
        <begin position="26"/>
        <end position="188"/>
    </location>
</feature>
<evidence type="ECO:0000256" key="4">
    <source>
        <dbReference type="SAM" id="SignalP"/>
    </source>
</evidence>
<dbReference type="InterPro" id="IPR006501">
    <property type="entry name" value="Pectinesterase_inhib_dom"/>
</dbReference>
<protein>
    <submittedName>
        <fullName evidence="6">Pectinesterase inhibitor</fullName>
    </submittedName>
</protein>
<dbReference type="SMART" id="SM00856">
    <property type="entry name" value="PMEI"/>
    <property type="match status" value="1"/>
</dbReference>
<dbReference type="AlphaFoldDB" id="A0AAD7Q1A1"/>
<evidence type="ECO:0000313" key="7">
    <source>
        <dbReference type="Proteomes" id="UP001163823"/>
    </source>
</evidence>
<name>A0AAD7Q1A1_QUISA</name>
<evidence type="ECO:0000256" key="3">
    <source>
        <dbReference type="ARBA" id="ARBA00038471"/>
    </source>
</evidence>
<reference evidence="6" key="1">
    <citation type="journal article" date="2023" name="Science">
        <title>Elucidation of the pathway for biosynthesis of saponin adjuvants from the soapbark tree.</title>
        <authorList>
            <person name="Reed J."/>
            <person name="Orme A."/>
            <person name="El-Demerdash A."/>
            <person name="Owen C."/>
            <person name="Martin L.B.B."/>
            <person name="Misra R.C."/>
            <person name="Kikuchi S."/>
            <person name="Rejzek M."/>
            <person name="Martin A.C."/>
            <person name="Harkess A."/>
            <person name="Leebens-Mack J."/>
            <person name="Louveau T."/>
            <person name="Stephenson M.J."/>
            <person name="Osbourn A."/>
        </authorList>
    </citation>
    <scope>NUCLEOTIDE SEQUENCE</scope>
    <source>
        <strain evidence="6">S10</strain>
    </source>
</reference>
<accession>A0AAD7Q1A1</accession>
<dbReference type="Gene3D" id="1.20.140.40">
    <property type="entry name" value="Invertase/pectin methylesterase inhibitor family protein"/>
    <property type="match status" value="1"/>
</dbReference>
<evidence type="ECO:0000256" key="2">
    <source>
        <dbReference type="ARBA" id="ARBA00023157"/>
    </source>
</evidence>
<proteinExistence type="inferred from homology"/>
<feature type="signal peptide" evidence="4">
    <location>
        <begin position="1"/>
        <end position="25"/>
    </location>
</feature>
<dbReference type="SUPFAM" id="SSF101148">
    <property type="entry name" value="Plant invertase/pectin methylesterase inhibitor"/>
    <property type="match status" value="1"/>
</dbReference>
<comment type="caution">
    <text evidence="6">The sequence shown here is derived from an EMBL/GenBank/DDBJ whole genome shotgun (WGS) entry which is preliminary data.</text>
</comment>
<dbReference type="GO" id="GO:0004857">
    <property type="term" value="F:enzyme inhibitor activity"/>
    <property type="evidence" value="ECO:0007669"/>
    <property type="project" value="InterPro"/>
</dbReference>
<organism evidence="6 7">
    <name type="scientific">Quillaja saponaria</name>
    <name type="common">Soap bark tree</name>
    <dbReference type="NCBI Taxonomy" id="32244"/>
    <lineage>
        <taxon>Eukaryota</taxon>
        <taxon>Viridiplantae</taxon>
        <taxon>Streptophyta</taxon>
        <taxon>Embryophyta</taxon>
        <taxon>Tracheophyta</taxon>
        <taxon>Spermatophyta</taxon>
        <taxon>Magnoliopsida</taxon>
        <taxon>eudicotyledons</taxon>
        <taxon>Gunneridae</taxon>
        <taxon>Pentapetalae</taxon>
        <taxon>rosids</taxon>
        <taxon>fabids</taxon>
        <taxon>Fabales</taxon>
        <taxon>Quillajaceae</taxon>
        <taxon>Quillaja</taxon>
    </lineage>
</organism>
<feature type="domain" description="Pectinesterase inhibitor" evidence="5">
    <location>
        <begin position="36"/>
        <end position="180"/>
    </location>
</feature>
<keyword evidence="1 4" id="KW-0732">Signal</keyword>
<dbReference type="Pfam" id="PF04043">
    <property type="entry name" value="PMEI"/>
    <property type="match status" value="1"/>
</dbReference>
<dbReference type="PANTHER" id="PTHR35357">
    <property type="entry name" value="OS02G0537100 PROTEIN"/>
    <property type="match status" value="1"/>
</dbReference>
<dbReference type="Proteomes" id="UP001163823">
    <property type="component" value="Chromosome 4"/>
</dbReference>
<dbReference type="InterPro" id="IPR035513">
    <property type="entry name" value="Invertase/methylesterase_inhib"/>
</dbReference>
<keyword evidence="7" id="KW-1185">Reference proteome</keyword>
<evidence type="ECO:0000256" key="1">
    <source>
        <dbReference type="ARBA" id="ARBA00022729"/>
    </source>
</evidence>
<comment type="similarity">
    <text evidence="3">Belongs to the PMEI family.</text>
</comment>
<keyword evidence="2" id="KW-1015">Disulfide bond</keyword>
<evidence type="ECO:0000313" key="6">
    <source>
        <dbReference type="EMBL" id="KAJ7972989.1"/>
    </source>
</evidence>
<dbReference type="NCBIfam" id="TIGR01614">
    <property type="entry name" value="PME_inhib"/>
    <property type="match status" value="1"/>
</dbReference>
<evidence type="ECO:0000259" key="5">
    <source>
        <dbReference type="SMART" id="SM00856"/>
    </source>
</evidence>
<dbReference type="KEGG" id="qsa:O6P43_010798"/>
<gene>
    <name evidence="6" type="ORF">O6P43_010798</name>
</gene>
<dbReference type="PANTHER" id="PTHR35357:SF8">
    <property type="entry name" value="OS01G0111000 PROTEIN"/>
    <property type="match status" value="1"/>
</dbReference>
<sequence>MKPISTIFFFPFVICFSFVPSQISATRLVATKTTTNGIDLIQNICQQAHAKDICINGLRSDPNSLTADLKGLALIAIRVAASNATDTSEHLKLLLNDDSMDPAVQQGLTDCMDSYIDASQQLDDSVVSLLENSNQVDVRAWLLAAVAAADTCEDSLKGNEKLLQQKNLVFRRFCNIALLVNRALTTGA</sequence>